<name>A0ABQ3IBJ2_9PSEU</name>
<gene>
    <name evidence="1" type="ORF">GCM10017786_03040</name>
</gene>
<evidence type="ECO:0000313" key="2">
    <source>
        <dbReference type="Proteomes" id="UP000605897"/>
    </source>
</evidence>
<organism evidence="1 2">
    <name type="scientific">Amycolatopsis deserti</name>
    <dbReference type="NCBI Taxonomy" id="185696"/>
    <lineage>
        <taxon>Bacteria</taxon>
        <taxon>Bacillati</taxon>
        <taxon>Actinomycetota</taxon>
        <taxon>Actinomycetes</taxon>
        <taxon>Pseudonocardiales</taxon>
        <taxon>Pseudonocardiaceae</taxon>
        <taxon>Amycolatopsis</taxon>
    </lineage>
</organism>
<reference evidence="2" key="1">
    <citation type="journal article" date="2019" name="Int. J. Syst. Evol. Microbiol.">
        <title>The Global Catalogue of Microorganisms (GCM) 10K type strain sequencing project: providing services to taxonomists for standard genome sequencing and annotation.</title>
        <authorList>
            <consortium name="The Broad Institute Genomics Platform"/>
            <consortium name="The Broad Institute Genome Sequencing Center for Infectious Disease"/>
            <person name="Wu L."/>
            <person name="Ma J."/>
        </authorList>
    </citation>
    <scope>NUCLEOTIDE SEQUENCE [LARGE SCALE GENOMIC DNA]</scope>
    <source>
        <strain evidence="2">CGMCC 4.7677</strain>
    </source>
</reference>
<dbReference type="RefSeq" id="WP_191242666.1">
    <property type="nucleotide sequence ID" value="NZ_BNAU01000001.1"/>
</dbReference>
<accession>A0ABQ3IBJ2</accession>
<dbReference type="EMBL" id="BNAU01000001">
    <property type="protein sequence ID" value="GHE77132.1"/>
    <property type="molecule type" value="Genomic_DNA"/>
</dbReference>
<keyword evidence="2" id="KW-1185">Reference proteome</keyword>
<comment type="caution">
    <text evidence="1">The sequence shown here is derived from an EMBL/GenBank/DDBJ whole genome shotgun (WGS) entry which is preliminary data.</text>
</comment>
<proteinExistence type="predicted"/>
<protein>
    <submittedName>
        <fullName evidence="1">Uncharacterized protein</fullName>
    </submittedName>
</protein>
<dbReference type="Proteomes" id="UP000605897">
    <property type="component" value="Unassembled WGS sequence"/>
</dbReference>
<evidence type="ECO:0000313" key="1">
    <source>
        <dbReference type="EMBL" id="GHE77132.1"/>
    </source>
</evidence>
<sequence length="50" mass="5206">MGADDDPLTPYLTAWRSAIDSVPFPAPVDAPPAIIDPISAIGEDDQAVGR</sequence>